<dbReference type="EMBL" id="JAQQWN010000009">
    <property type="protein sequence ID" value="KAK8065783.1"/>
    <property type="molecule type" value="Genomic_DNA"/>
</dbReference>
<evidence type="ECO:0008006" key="4">
    <source>
        <dbReference type="Google" id="ProtNLM"/>
    </source>
</evidence>
<proteinExistence type="predicted"/>
<evidence type="ECO:0000256" key="1">
    <source>
        <dbReference type="SAM" id="MobiDB-lite"/>
    </source>
</evidence>
<feature type="region of interest" description="Disordered" evidence="1">
    <location>
        <begin position="520"/>
        <end position="543"/>
    </location>
</feature>
<feature type="compositionally biased region" description="Polar residues" evidence="1">
    <location>
        <begin position="23"/>
        <end position="37"/>
    </location>
</feature>
<dbReference type="GeneID" id="92049904"/>
<accession>A0ABR1V3P3</accession>
<feature type="compositionally biased region" description="Basic and acidic residues" evidence="1">
    <location>
        <begin position="466"/>
        <end position="478"/>
    </location>
</feature>
<feature type="compositionally biased region" description="Polar residues" evidence="1">
    <location>
        <begin position="674"/>
        <end position="684"/>
    </location>
</feature>
<name>A0ABR1V3P3_9PEZI</name>
<keyword evidence="3" id="KW-1185">Reference proteome</keyword>
<feature type="region of interest" description="Disordered" evidence="1">
    <location>
        <begin position="615"/>
        <end position="722"/>
    </location>
</feature>
<feature type="compositionally biased region" description="Basic and acidic residues" evidence="1">
    <location>
        <begin position="229"/>
        <end position="239"/>
    </location>
</feature>
<feature type="compositionally biased region" description="Basic and acidic residues" evidence="1">
    <location>
        <begin position="166"/>
        <end position="176"/>
    </location>
</feature>
<feature type="compositionally biased region" description="Polar residues" evidence="1">
    <location>
        <begin position="381"/>
        <end position="396"/>
    </location>
</feature>
<evidence type="ECO:0000313" key="3">
    <source>
        <dbReference type="Proteomes" id="UP001433268"/>
    </source>
</evidence>
<feature type="compositionally biased region" description="Basic and acidic residues" evidence="1">
    <location>
        <begin position="648"/>
        <end position="659"/>
    </location>
</feature>
<feature type="region of interest" description="Disordered" evidence="1">
    <location>
        <begin position="265"/>
        <end position="478"/>
    </location>
</feature>
<protein>
    <recommendedName>
        <fullName evidence="4">Inner centromere protein ARK-binding domain-containing protein</fullName>
    </recommendedName>
</protein>
<dbReference type="Proteomes" id="UP001433268">
    <property type="component" value="Unassembled WGS sequence"/>
</dbReference>
<dbReference type="RefSeq" id="XP_066662536.1">
    <property type="nucleotide sequence ID" value="XM_066816844.1"/>
</dbReference>
<feature type="compositionally biased region" description="Basic and acidic residues" evidence="1">
    <location>
        <begin position="323"/>
        <end position="344"/>
    </location>
</feature>
<evidence type="ECO:0000313" key="2">
    <source>
        <dbReference type="EMBL" id="KAK8065783.1"/>
    </source>
</evidence>
<comment type="caution">
    <text evidence="2">The sequence shown here is derived from an EMBL/GenBank/DDBJ whole genome shotgun (WGS) entry which is preliminary data.</text>
</comment>
<feature type="compositionally biased region" description="Pro residues" evidence="1">
    <location>
        <begin position="135"/>
        <end position="146"/>
    </location>
</feature>
<feature type="compositionally biased region" description="Acidic residues" evidence="1">
    <location>
        <begin position="151"/>
        <end position="165"/>
    </location>
</feature>
<feature type="region of interest" description="Disordered" evidence="1">
    <location>
        <begin position="15"/>
        <end position="252"/>
    </location>
</feature>
<reference evidence="2 3" key="1">
    <citation type="submission" date="2023-01" db="EMBL/GenBank/DDBJ databases">
        <title>Analysis of 21 Apiospora genomes using comparative genomics revels a genus with tremendous synthesis potential of carbohydrate active enzymes and secondary metabolites.</title>
        <authorList>
            <person name="Sorensen T."/>
        </authorList>
    </citation>
    <scope>NUCLEOTIDE SEQUENCE [LARGE SCALE GENOMIC DNA]</scope>
    <source>
        <strain evidence="2 3">CBS 114990</strain>
    </source>
</reference>
<feature type="compositionally biased region" description="Polar residues" evidence="1">
    <location>
        <begin position="350"/>
        <end position="368"/>
    </location>
</feature>
<feature type="compositionally biased region" description="Polar residues" evidence="1">
    <location>
        <begin position="636"/>
        <end position="647"/>
    </location>
</feature>
<organism evidence="2 3">
    <name type="scientific">Apiospora hydei</name>
    <dbReference type="NCBI Taxonomy" id="1337664"/>
    <lineage>
        <taxon>Eukaryota</taxon>
        <taxon>Fungi</taxon>
        <taxon>Dikarya</taxon>
        <taxon>Ascomycota</taxon>
        <taxon>Pezizomycotina</taxon>
        <taxon>Sordariomycetes</taxon>
        <taxon>Xylariomycetidae</taxon>
        <taxon>Amphisphaeriales</taxon>
        <taxon>Apiosporaceae</taxon>
        <taxon>Apiospora</taxon>
    </lineage>
</organism>
<gene>
    <name evidence="2" type="ORF">PG997_012530</name>
</gene>
<feature type="compositionally biased region" description="Basic and acidic residues" evidence="1">
    <location>
        <begin position="53"/>
        <end position="98"/>
    </location>
</feature>
<sequence>MAPVQQTFSVIPELPSAFADGSDTATARSSKPPMTTKQAKKLYKAATKVPKLSKAEQRKQDLMEQDRIRREFEKERNQARAKTARDKKKEKEEKEKADKKRKGLPLKEVHPSQDTLARFMRPLKPAKKVEEDPKPPPPPPPSPPSLPQTTPDDEGDETLYADDDDSRPTKRQKLDEPVEQAIDATTCDQSPRSPEVKAQEETAPGIPTTEAEKESPLASPSVYAVGNTKIEDQTGKRPANESFSADDGLDDDDFSALFVDVTLDPEPGLAKAPDSQQRQLFSRPPDPIEPPEPPRRSEECVNYPANARETVISRISIGTSSQHPKDVSPPEAHKTDRDARDTHPKGLAKATSQNTSRSHTSSCPTLATDSKAANLELHANVVSNTKRPLSAGTYSRQAPVARTEPPHVPQTTKQPMSILPNAKPARPATVQKMAPPPLPPRFESEGLAGSRTKAPPRAAHTTTPDVTRDKHTPIRNETTDEYTLPSSTQLFLLNNMDDLFPSPSQEVQEIFEKPRDIRNKSLSRHQPLPPPRLTPSTTGSKVRNTLATPQVSTVTQPVRRMPPASRMMPSVPPLKPKHNDVLRVPLQPHEQCNIGDGDFPFLSTQDIFMSSQDIRELEEDTSSPIKPLKPLEPGACNQSTKETIPSNQDDRRASNDGSKDQVTASGVAPDSKTPKLNDQMSLGVQHQPPQPFKAPMSSSSQSSSLPDTPSLPRRNTRTPSLNSYTREWHLDPLQMERPLTNSEVVAAIHFASKLPLIAPNGHHKDFRTPKRHRLLSQQALHIHIVESRHGHHQNRSSPQVAHGS</sequence>